<evidence type="ECO:0000256" key="1">
    <source>
        <dbReference type="SAM" id="Phobius"/>
    </source>
</evidence>
<proteinExistence type="predicted"/>
<dbReference type="Proteomes" id="UP000192356">
    <property type="component" value="Unassembled WGS sequence"/>
</dbReference>
<sequence>MQKCDRNLKTDIKQQDNEFLVDKWFWLMILLIFIISISIFIVLISLYLFLSTEENTSASNNQISSVGNSN</sequence>
<evidence type="ECO:0000313" key="2">
    <source>
        <dbReference type="EMBL" id="ORD97802.1"/>
    </source>
</evidence>
<dbReference type="VEuPathDB" id="MicrosporidiaDB:HERIO_336"/>
<accession>A0A1X0QDG6</accession>
<dbReference type="AlphaFoldDB" id="A0A1X0QDG6"/>
<name>A0A1X0QDG6_9MICR</name>
<organism evidence="2 3">
    <name type="scientific">Hepatospora eriocheir</name>
    <dbReference type="NCBI Taxonomy" id="1081669"/>
    <lineage>
        <taxon>Eukaryota</taxon>
        <taxon>Fungi</taxon>
        <taxon>Fungi incertae sedis</taxon>
        <taxon>Microsporidia</taxon>
        <taxon>Hepatosporidae</taxon>
        <taxon>Hepatospora</taxon>
    </lineage>
</organism>
<dbReference type="VEuPathDB" id="MicrosporidiaDB:A0H76_257"/>
<keyword evidence="1" id="KW-1133">Transmembrane helix</keyword>
<keyword evidence="1" id="KW-0472">Membrane</keyword>
<gene>
    <name evidence="2" type="ORF">HERIO_336</name>
</gene>
<dbReference type="EMBL" id="LVKB01000009">
    <property type="protein sequence ID" value="ORD97802.1"/>
    <property type="molecule type" value="Genomic_DNA"/>
</dbReference>
<evidence type="ECO:0000313" key="3">
    <source>
        <dbReference type="Proteomes" id="UP000192356"/>
    </source>
</evidence>
<keyword evidence="3" id="KW-1185">Reference proteome</keyword>
<protein>
    <submittedName>
        <fullName evidence="2">Uncharacterized protein</fullName>
    </submittedName>
</protein>
<reference evidence="2 3" key="1">
    <citation type="journal article" date="2017" name="Environ. Microbiol.">
        <title>Decay of the glycolytic pathway and adaptation to intranuclear parasitism within Enterocytozoonidae microsporidia.</title>
        <authorList>
            <person name="Wiredu Boakye D."/>
            <person name="Jaroenlak P."/>
            <person name="Prachumwat A."/>
            <person name="Williams T.A."/>
            <person name="Bateman K.S."/>
            <person name="Itsathitphaisarn O."/>
            <person name="Sritunyalucksana K."/>
            <person name="Paszkiewicz K.H."/>
            <person name="Moore K.A."/>
            <person name="Stentiford G.D."/>
            <person name="Williams B.A."/>
        </authorList>
    </citation>
    <scope>NUCLEOTIDE SEQUENCE [LARGE SCALE GENOMIC DNA]</scope>
    <source>
        <strain evidence="2 3">GB1</strain>
    </source>
</reference>
<comment type="caution">
    <text evidence="2">The sequence shown here is derived from an EMBL/GenBank/DDBJ whole genome shotgun (WGS) entry which is preliminary data.</text>
</comment>
<keyword evidence="1" id="KW-0812">Transmembrane</keyword>
<feature type="transmembrane region" description="Helical" evidence="1">
    <location>
        <begin position="24"/>
        <end position="50"/>
    </location>
</feature>